<evidence type="ECO:0000256" key="2">
    <source>
        <dbReference type="ARBA" id="ARBA00022741"/>
    </source>
</evidence>
<dbReference type="GO" id="GO:0004672">
    <property type="term" value="F:protein kinase activity"/>
    <property type="evidence" value="ECO:0007669"/>
    <property type="project" value="InterPro"/>
</dbReference>
<dbReference type="Pfam" id="PF07714">
    <property type="entry name" value="PK_Tyr_Ser-Thr"/>
    <property type="match status" value="1"/>
</dbReference>
<evidence type="ECO:0000256" key="3">
    <source>
        <dbReference type="ARBA" id="ARBA00022840"/>
    </source>
</evidence>
<feature type="region of interest" description="Disordered" evidence="4">
    <location>
        <begin position="64"/>
        <end position="85"/>
    </location>
</feature>
<protein>
    <recommendedName>
        <fullName evidence="5">Protein kinase domain-containing protein</fullName>
    </recommendedName>
</protein>
<evidence type="ECO:0000256" key="4">
    <source>
        <dbReference type="SAM" id="MobiDB-lite"/>
    </source>
</evidence>
<evidence type="ECO:0000256" key="1">
    <source>
        <dbReference type="ARBA" id="ARBA00008874"/>
    </source>
</evidence>
<keyword evidence="3" id="KW-0067">ATP-binding</keyword>
<feature type="domain" description="Protein kinase" evidence="5">
    <location>
        <begin position="14"/>
        <end position="369"/>
    </location>
</feature>
<keyword evidence="7" id="KW-1185">Reference proteome</keyword>
<gene>
    <name evidence="6" type="ORF">DY245_33810</name>
</gene>
<comment type="caution">
    <text evidence="6">The sequence shown here is derived from an EMBL/GenBank/DDBJ whole genome shotgun (WGS) entry which is preliminary data.</text>
</comment>
<feature type="non-terminal residue" evidence="6">
    <location>
        <position position="455"/>
    </location>
</feature>
<dbReference type="Gene3D" id="1.10.510.10">
    <property type="entry name" value="Transferase(Phosphotransferase) domain 1"/>
    <property type="match status" value="1"/>
</dbReference>
<dbReference type="Proteomes" id="UP000262477">
    <property type="component" value="Unassembled WGS sequence"/>
</dbReference>
<feature type="compositionally biased region" description="Low complexity" evidence="4">
    <location>
        <begin position="64"/>
        <end position="74"/>
    </location>
</feature>
<proteinExistence type="inferred from homology"/>
<evidence type="ECO:0000313" key="6">
    <source>
        <dbReference type="EMBL" id="REK86210.1"/>
    </source>
</evidence>
<feature type="region of interest" description="Disordered" evidence="4">
    <location>
        <begin position="402"/>
        <end position="455"/>
    </location>
</feature>
<dbReference type="SMART" id="SM00220">
    <property type="entry name" value="S_TKc"/>
    <property type="match status" value="1"/>
</dbReference>
<feature type="compositionally biased region" description="Basic residues" evidence="4">
    <location>
        <begin position="408"/>
        <end position="418"/>
    </location>
</feature>
<dbReference type="InterPro" id="IPR051931">
    <property type="entry name" value="PAK3-like"/>
</dbReference>
<dbReference type="PANTHER" id="PTHR45832">
    <property type="entry name" value="SERINE/THREONINE-PROTEIN KINASE SAMKA-RELATED-RELATED"/>
    <property type="match status" value="1"/>
</dbReference>
<dbReference type="EMBL" id="QUAC01000316">
    <property type="protein sequence ID" value="REK86210.1"/>
    <property type="molecule type" value="Genomic_DNA"/>
</dbReference>
<dbReference type="PANTHER" id="PTHR45832:SF22">
    <property type="entry name" value="SERINE_THREONINE-PROTEIN KINASE SAMKA-RELATED"/>
    <property type="match status" value="1"/>
</dbReference>
<dbReference type="InterPro" id="IPR000719">
    <property type="entry name" value="Prot_kinase_dom"/>
</dbReference>
<keyword evidence="2" id="KW-0547">Nucleotide-binding</keyword>
<organism evidence="6 7">
    <name type="scientific">Streptomyces inhibens</name>
    <dbReference type="NCBI Taxonomy" id="2293571"/>
    <lineage>
        <taxon>Bacteria</taxon>
        <taxon>Bacillati</taxon>
        <taxon>Actinomycetota</taxon>
        <taxon>Actinomycetes</taxon>
        <taxon>Kitasatosporales</taxon>
        <taxon>Streptomycetaceae</taxon>
        <taxon>Streptomyces</taxon>
    </lineage>
</organism>
<dbReference type="RefSeq" id="WP_147318394.1">
    <property type="nucleotide sequence ID" value="NZ_QUAC01000316.1"/>
</dbReference>
<reference evidence="6 7" key="1">
    <citation type="submission" date="2018-08" db="EMBL/GenBank/DDBJ databases">
        <title>Streptomyces NEAU-D10 sp. nov., a novel Actinomycete isolated from soil.</title>
        <authorList>
            <person name="Jin L."/>
        </authorList>
    </citation>
    <scope>NUCLEOTIDE SEQUENCE [LARGE SCALE GENOMIC DNA]</scope>
    <source>
        <strain evidence="6 7">NEAU-D10</strain>
    </source>
</reference>
<sequence length="455" mass="47919">MDEYAGRVLAERYRLPLRPVGDDDFTQTRAFDTYSGQEVLLRQVPLPEVVEAEVVGAEAAGFAEGASGGTRATGTPGGADRSPKDPAVRRALEAATTAAQLPDHPRLEQIFDVFAQDGSLWIVGELLTARPLSALLAERTLSPHRAAEIAADLLTALRVLHGDGRLHRNITTRTVLVCDDGRAILTGLAAGAAQEALCGYDSPPAAESPQNGTAVAAAPAAAKTSLAKPAPGDGATTTATVASPAYGRLTAGLAAERARQARLTVIGPVTERWAPEQAGPVHENRQSAPPVGPATDLWAVGALLFRAVQGHPPFPEDSAVELAQLVCAEPPVVAEECGALRPVVESLLCQDPADRPDFEELRGRLRALIRTAPEPAVGSRLVTMPALEQGTDPRRLPIVRRRGELVRKGRHKKSRTARRAQQPQSVSTIAQAPVARPPGPRRTPGPEQTGPAAPP</sequence>
<dbReference type="PROSITE" id="PS50011">
    <property type="entry name" value="PROTEIN_KINASE_DOM"/>
    <property type="match status" value="1"/>
</dbReference>
<name>A0A371PUS8_STRIH</name>
<dbReference type="OrthoDB" id="3870120at2"/>
<feature type="compositionally biased region" description="Low complexity" evidence="4">
    <location>
        <begin position="445"/>
        <end position="455"/>
    </location>
</feature>
<accession>A0A371PUS8</accession>
<dbReference type="InterPro" id="IPR011009">
    <property type="entry name" value="Kinase-like_dom_sf"/>
</dbReference>
<evidence type="ECO:0000259" key="5">
    <source>
        <dbReference type="PROSITE" id="PS50011"/>
    </source>
</evidence>
<dbReference type="InterPro" id="IPR001245">
    <property type="entry name" value="Ser-Thr/Tyr_kinase_cat_dom"/>
</dbReference>
<feature type="compositionally biased region" description="Polar residues" evidence="4">
    <location>
        <begin position="419"/>
        <end position="429"/>
    </location>
</feature>
<dbReference type="AlphaFoldDB" id="A0A371PUS8"/>
<comment type="similarity">
    <text evidence="1">Belongs to the protein kinase superfamily. STE Ser/Thr protein kinase family. STE20 subfamily.</text>
</comment>
<evidence type="ECO:0000313" key="7">
    <source>
        <dbReference type="Proteomes" id="UP000262477"/>
    </source>
</evidence>
<dbReference type="SUPFAM" id="SSF56112">
    <property type="entry name" value="Protein kinase-like (PK-like)"/>
    <property type="match status" value="1"/>
</dbReference>
<dbReference type="GO" id="GO:0005524">
    <property type="term" value="F:ATP binding"/>
    <property type="evidence" value="ECO:0007669"/>
    <property type="project" value="UniProtKB-KW"/>
</dbReference>